<gene>
    <name evidence="2" type="ORF">EI71_00612</name>
</gene>
<keyword evidence="3" id="KW-1185">Reference proteome</keyword>
<dbReference type="AlphaFoldDB" id="A0A397S0V4"/>
<feature type="region of interest" description="Disordered" evidence="1">
    <location>
        <begin position="1"/>
        <end position="23"/>
    </location>
</feature>
<name>A0A397S0V4_9MOLU</name>
<proteinExistence type="predicted"/>
<dbReference type="RefSeq" id="WP_119015779.1">
    <property type="nucleotide sequence ID" value="NZ_QXEV01000004.1"/>
</dbReference>
<evidence type="ECO:0000256" key="1">
    <source>
        <dbReference type="SAM" id="MobiDB-lite"/>
    </source>
</evidence>
<sequence>MENNKRNMPSTPDHIESAPNPNIPESVWADGVPANIDEADKIKPEELHNMAIDYVMKKVILPKGFKIEQGFPRRDFPNIVMKRDGIIYMVVVFPSVFPSYATPNDDFRLKIVENAKKFDAVALYAPVGYKSIDEERAKAQLTLKGDVFQTTFPGFIRLTDAPTQDFNVKPEELFRP</sequence>
<dbReference type="InParanoid" id="A0A397S0V4"/>
<reference evidence="2 3" key="1">
    <citation type="submission" date="2018-08" db="EMBL/GenBank/DDBJ databases">
        <title>Genomic Encyclopedia of Archaeal and Bacterial Type Strains, Phase II (KMG-II): from individual species to whole genera.</title>
        <authorList>
            <person name="Goeker M."/>
        </authorList>
    </citation>
    <scope>NUCLEOTIDE SEQUENCE [LARGE SCALE GENOMIC DNA]</scope>
    <source>
        <strain evidence="2 3">ATCC 27112</strain>
    </source>
</reference>
<feature type="compositionally biased region" description="Polar residues" evidence="1">
    <location>
        <begin position="1"/>
        <end position="10"/>
    </location>
</feature>
<comment type="caution">
    <text evidence="2">The sequence shown here is derived from an EMBL/GenBank/DDBJ whole genome shotgun (WGS) entry which is preliminary data.</text>
</comment>
<evidence type="ECO:0000313" key="3">
    <source>
        <dbReference type="Proteomes" id="UP000266506"/>
    </source>
</evidence>
<protein>
    <submittedName>
        <fullName evidence="2">Uncharacterized protein</fullName>
    </submittedName>
</protein>
<organism evidence="2 3">
    <name type="scientific">Anaeroplasma bactoclasticum</name>
    <dbReference type="NCBI Taxonomy" id="2088"/>
    <lineage>
        <taxon>Bacteria</taxon>
        <taxon>Bacillati</taxon>
        <taxon>Mycoplasmatota</taxon>
        <taxon>Mollicutes</taxon>
        <taxon>Anaeroplasmatales</taxon>
        <taxon>Anaeroplasmataceae</taxon>
        <taxon>Anaeroplasma</taxon>
    </lineage>
</organism>
<evidence type="ECO:0000313" key="2">
    <source>
        <dbReference type="EMBL" id="RIA78035.1"/>
    </source>
</evidence>
<dbReference type="EMBL" id="QXEV01000004">
    <property type="protein sequence ID" value="RIA78035.1"/>
    <property type="molecule type" value="Genomic_DNA"/>
</dbReference>
<accession>A0A397S0V4</accession>
<dbReference type="Proteomes" id="UP000266506">
    <property type="component" value="Unassembled WGS sequence"/>
</dbReference>